<dbReference type="InParanoid" id="A0A0B2UJH8"/>
<dbReference type="Proteomes" id="UP000031056">
    <property type="component" value="Unassembled WGS sequence"/>
</dbReference>
<dbReference type="OrthoDB" id="2191197at2759"/>
<comment type="caution">
    <text evidence="1">The sequence shown here is derived from an EMBL/GenBank/DDBJ whole genome shotgun (WGS) entry which is preliminary data.</text>
</comment>
<dbReference type="HOGENOM" id="CLU_457842_0_0_1"/>
<evidence type="ECO:0000313" key="2">
    <source>
        <dbReference type="Proteomes" id="UP000031056"/>
    </source>
</evidence>
<dbReference type="VEuPathDB" id="MicrosporidiaDB:M896_090600"/>
<keyword evidence="2" id="KW-1185">Reference proteome</keyword>
<gene>
    <name evidence="1" type="ORF">M896_090600</name>
</gene>
<protein>
    <submittedName>
        <fullName evidence="1">Uncharacterized protein</fullName>
    </submittedName>
</protein>
<name>A0A0B2UJH8_9MICR</name>
<accession>A0A0B2UJH8</accession>
<evidence type="ECO:0000313" key="1">
    <source>
        <dbReference type="EMBL" id="KHN69135.1"/>
    </source>
</evidence>
<reference evidence="1 2" key="1">
    <citation type="journal article" date="2014" name="MBio">
        <title>The Ordospora colligata genome; evolution of extreme reduction in microsporidia and host-to-parasite horizontal gene transfer.</title>
        <authorList>
            <person name="Pombert J.-F."/>
            <person name="Haag K.L."/>
            <person name="Beidas S."/>
            <person name="Ebert D."/>
            <person name="Keeling P.J."/>
        </authorList>
    </citation>
    <scope>NUCLEOTIDE SEQUENCE [LARGE SCALE GENOMIC DNA]</scope>
    <source>
        <strain evidence="1 2">OC4</strain>
    </source>
</reference>
<dbReference type="AlphaFoldDB" id="A0A0B2UJH8"/>
<dbReference type="RefSeq" id="XP_014563177.1">
    <property type="nucleotide sequence ID" value="XM_014707691.1"/>
</dbReference>
<dbReference type="EMBL" id="JOKQ01000009">
    <property type="protein sequence ID" value="KHN69135.1"/>
    <property type="molecule type" value="Genomic_DNA"/>
</dbReference>
<organism evidence="1 2">
    <name type="scientific">Ordospora colligata OC4</name>
    <dbReference type="NCBI Taxonomy" id="1354746"/>
    <lineage>
        <taxon>Eukaryota</taxon>
        <taxon>Fungi</taxon>
        <taxon>Fungi incertae sedis</taxon>
        <taxon>Microsporidia</taxon>
        <taxon>Ordosporidae</taxon>
        <taxon>Ordospora</taxon>
    </lineage>
</organism>
<sequence>MDAKVYKIVKEEGNVEERMRKILSLKDSLGCREAVAYLLKESMSLITISPEIHLNVLSRIPTDVVGNFMPGLLSFYFTVLKDVKTRAEVRRYMIQSMEHVMESVDVFDAESERRIYEFLYFNRNQEYKNAYYVCYKKLKNEGRAFFASELLLLGHQLEEDDYDIINSKAVEVFSPRLVSRLLEIGRYVHSDEVFDMLVKMYERGEEVHRIIYEIQRMYGIRRVLELCVVNEENTLAVLHTNSIEKIERYLAETDWIPMHVEVVGKYLEICESTEDVVDSMLFRRMGVQRMVSEHYDELIEYGTRILATNAQVLINLIGIELRPRISDAVIEVVELLSETGSLCILSQQLYFVKEVVEKRCMRRSTLRRIFDGLVYLDNADYRVRCMKYEIIAEILDQYALMDMAIERRCSARDGFATEVNEADNTMHKTCDVSAHLNIYDVLADSKCVDDDNVNVLVAILWNEITTIPVEGEIKAICILVGKIIDVSGKFIESRIVKSGFIQCIMDQQKVCGFNETKRNAVEALIRLLEIMMSYELTKPMFYKVFVFLLEYFHVLDVTHLLEAMIRNDKYYCLLIYHQLYVNACKVPSKQLKVFLIKNLRKK</sequence>
<proteinExistence type="predicted"/>
<dbReference type="GeneID" id="26262274"/>